<evidence type="ECO:0000313" key="2">
    <source>
        <dbReference type="Proteomes" id="UP000688947"/>
    </source>
</evidence>
<accession>A0A8T1TLP1</accession>
<gene>
    <name evidence="1" type="ORF">JG687_00018081</name>
</gene>
<proteinExistence type="predicted"/>
<sequence>MNHATVAKHDIARFLLSDEESVHVEELLVTLMDLNEVPRPCKREYQNHLWFTPHDPRAKNLQSFQAPYYERHCGGNVAVVFRSCVPEGIGAAYFLHSTGMGSSNLK</sequence>
<dbReference type="VEuPathDB" id="FungiDB:PC110_g9112"/>
<evidence type="ECO:0000313" key="1">
    <source>
        <dbReference type="EMBL" id="KAG6944049.1"/>
    </source>
</evidence>
<dbReference type="AlphaFoldDB" id="A0A8T1TLP1"/>
<reference evidence="1" key="1">
    <citation type="submission" date="2021-01" db="EMBL/GenBank/DDBJ databases">
        <title>Phytophthora aleatoria, a newly-described species from Pinus radiata is distinct from Phytophthora cactorum isolates based on comparative genomics.</title>
        <authorList>
            <person name="Mcdougal R."/>
            <person name="Panda P."/>
            <person name="Williams N."/>
            <person name="Studholme D.J."/>
        </authorList>
    </citation>
    <scope>NUCLEOTIDE SEQUENCE</scope>
    <source>
        <strain evidence="1">NZFS 3830</strain>
    </source>
</reference>
<name>A0A8T1TLP1_9STRA</name>
<dbReference type="EMBL" id="JAENGZ010002336">
    <property type="protein sequence ID" value="KAG6944049.1"/>
    <property type="molecule type" value="Genomic_DNA"/>
</dbReference>
<dbReference type="Proteomes" id="UP000688947">
    <property type="component" value="Unassembled WGS sequence"/>
</dbReference>
<comment type="caution">
    <text evidence="1">The sequence shown here is derived from an EMBL/GenBank/DDBJ whole genome shotgun (WGS) entry which is preliminary data.</text>
</comment>
<organism evidence="1 2">
    <name type="scientific">Phytophthora cactorum</name>
    <dbReference type="NCBI Taxonomy" id="29920"/>
    <lineage>
        <taxon>Eukaryota</taxon>
        <taxon>Sar</taxon>
        <taxon>Stramenopiles</taxon>
        <taxon>Oomycota</taxon>
        <taxon>Peronosporomycetes</taxon>
        <taxon>Peronosporales</taxon>
        <taxon>Peronosporaceae</taxon>
        <taxon>Phytophthora</taxon>
    </lineage>
</organism>
<dbReference type="OrthoDB" id="10501445at2759"/>
<protein>
    <submittedName>
        <fullName evidence="1">Uncharacterized protein</fullName>
    </submittedName>
</protein>